<sequence length="59" mass="5882">MKHAAIHWPALRGGLLALLAAALFGISTPLVQRIGAGVGAFSTAALLYAGAAIVGVLSR</sequence>
<dbReference type="RefSeq" id="WP_321142915.1">
    <property type="nucleotide sequence ID" value="NZ_JAZHAQ010000001.1"/>
</dbReference>
<keyword evidence="1" id="KW-0812">Transmembrane</keyword>
<evidence type="ECO:0000256" key="1">
    <source>
        <dbReference type="SAM" id="Phobius"/>
    </source>
</evidence>
<reference evidence="2" key="1">
    <citation type="submission" date="2023-06" db="EMBL/GenBank/DDBJ databases">
        <authorList>
            <consortium name="Clinical and Environmental Microbiology Branch: Whole genome sequencing antimicrobial resistance pathogens in the healthcare setting"/>
        </authorList>
    </citation>
    <scope>NUCLEOTIDE SEQUENCE</scope>
    <source>
        <strain evidence="2">2021CK-01020</strain>
    </source>
</reference>
<name>A0AAQ3QY55_PSEAI</name>
<organism evidence="2 3">
    <name type="scientific">Pseudomonas aeruginosa</name>
    <dbReference type="NCBI Taxonomy" id="287"/>
    <lineage>
        <taxon>Bacteria</taxon>
        <taxon>Pseudomonadati</taxon>
        <taxon>Pseudomonadota</taxon>
        <taxon>Gammaproteobacteria</taxon>
        <taxon>Pseudomonadales</taxon>
        <taxon>Pseudomonadaceae</taxon>
        <taxon>Pseudomonas</taxon>
    </lineage>
</organism>
<protein>
    <submittedName>
        <fullName evidence="2">Uncharacterized protein</fullName>
    </submittedName>
</protein>
<proteinExistence type="predicted"/>
<gene>
    <name evidence="2" type="ORF">L4V69_28850</name>
</gene>
<keyword evidence="1" id="KW-0472">Membrane</keyword>
<accession>A0AAQ3QY55</accession>
<dbReference type="Proteomes" id="UP001297540">
    <property type="component" value="Chromosome"/>
</dbReference>
<evidence type="ECO:0000313" key="3">
    <source>
        <dbReference type="Proteomes" id="UP001297540"/>
    </source>
</evidence>
<evidence type="ECO:0000313" key="2">
    <source>
        <dbReference type="EMBL" id="WOS76470.1"/>
    </source>
</evidence>
<dbReference type="EMBL" id="CP136986">
    <property type="protein sequence ID" value="WOS76470.1"/>
    <property type="molecule type" value="Genomic_DNA"/>
</dbReference>
<keyword evidence="1" id="KW-1133">Transmembrane helix</keyword>
<dbReference type="AlphaFoldDB" id="A0AAQ3QY55"/>
<reference evidence="2" key="2">
    <citation type="submission" date="2023-10" db="EMBL/GenBank/DDBJ databases">
        <title>Pathogen: clinical or host-associated sample.</title>
        <authorList>
            <person name="Hergert J."/>
            <person name="Casey R."/>
            <person name="Wagner J."/>
            <person name="Young E.L."/>
            <person name="Oakeson K.F."/>
        </authorList>
    </citation>
    <scope>NUCLEOTIDE SEQUENCE</scope>
    <source>
        <strain evidence="2">2021CK-01020</strain>
    </source>
</reference>
<feature type="transmembrane region" description="Helical" evidence="1">
    <location>
        <begin position="39"/>
        <end position="57"/>
    </location>
</feature>